<dbReference type="InterPro" id="IPR052539">
    <property type="entry name" value="MGD_biosynthesis_adapter"/>
</dbReference>
<sequence>MPFFLGIVGRSDTGKTTLILKLLPELEKRGYRVGVAKNCPHGFDFDREGKDSWKFYQGGASGVLLTSPCQVAFLKKKENKEEGILDFLSLVFHNFDLVLIEGFREESKIKKIELLRKGVSERPDNSLKNVVAFVSDLEIEVNKPVFKPEQIYEIADFMERLMEKSQDYQVEIIVNGERLPLNFFVKKMIGNLAFAVVDPLKREDEKEAEEIIIKVKRLN</sequence>
<evidence type="ECO:0000313" key="2">
    <source>
        <dbReference type="EMBL" id="HHF97865.1"/>
    </source>
</evidence>
<protein>
    <submittedName>
        <fullName evidence="2">Molybdopterin-guanine dinucleotide biosynthesis protein B</fullName>
    </submittedName>
</protein>
<dbReference type="CDD" id="cd03116">
    <property type="entry name" value="MobB"/>
    <property type="match status" value="1"/>
</dbReference>
<reference evidence="2" key="1">
    <citation type="journal article" date="2020" name="mSystems">
        <title>Genome- and Community-Level Interaction Insights into Carbon Utilization and Element Cycling Functions of Hydrothermarchaeota in Hydrothermal Sediment.</title>
        <authorList>
            <person name="Zhou Z."/>
            <person name="Liu Y."/>
            <person name="Xu W."/>
            <person name="Pan J."/>
            <person name="Luo Z.H."/>
            <person name="Li M."/>
        </authorList>
    </citation>
    <scope>NUCLEOTIDE SEQUENCE [LARGE SCALE GENOMIC DNA]</scope>
    <source>
        <strain evidence="2">HyVt-92</strain>
    </source>
</reference>
<dbReference type="Proteomes" id="UP000886070">
    <property type="component" value="Unassembled WGS sequence"/>
</dbReference>
<dbReference type="GO" id="GO:0005525">
    <property type="term" value="F:GTP binding"/>
    <property type="evidence" value="ECO:0007669"/>
    <property type="project" value="InterPro"/>
</dbReference>
<dbReference type="PANTHER" id="PTHR40072">
    <property type="entry name" value="MOLYBDOPTERIN-GUANINE DINUCLEOTIDE BIOSYNTHESIS ADAPTER PROTEIN-RELATED"/>
    <property type="match status" value="1"/>
</dbReference>
<dbReference type="AlphaFoldDB" id="A0A7V5HXQ1"/>
<dbReference type="Pfam" id="PF03205">
    <property type="entry name" value="MobB"/>
    <property type="match status" value="1"/>
</dbReference>
<feature type="domain" description="Molybdopterin-guanine dinucleotide biosynthesis protein B (MobB)" evidence="1">
    <location>
        <begin position="5"/>
        <end position="136"/>
    </location>
</feature>
<organism evidence="2">
    <name type="scientific">Aerophobetes bacterium</name>
    <dbReference type="NCBI Taxonomy" id="2030807"/>
    <lineage>
        <taxon>Bacteria</taxon>
        <taxon>Candidatus Aerophobota</taxon>
    </lineage>
</organism>
<gene>
    <name evidence="2" type="primary">mobB</name>
    <name evidence="2" type="ORF">ENL39_00030</name>
</gene>
<comment type="caution">
    <text evidence="2">The sequence shown here is derived from an EMBL/GenBank/DDBJ whole genome shotgun (WGS) entry which is preliminary data.</text>
</comment>
<dbReference type="NCBIfam" id="TIGR00176">
    <property type="entry name" value="mobB"/>
    <property type="match status" value="1"/>
</dbReference>
<dbReference type="PANTHER" id="PTHR40072:SF1">
    <property type="entry name" value="MOLYBDOPTERIN-GUANINE DINUCLEOTIDE BIOSYNTHESIS ADAPTER PROTEIN"/>
    <property type="match status" value="1"/>
</dbReference>
<dbReference type="Gene3D" id="3.40.50.300">
    <property type="entry name" value="P-loop containing nucleotide triphosphate hydrolases"/>
    <property type="match status" value="1"/>
</dbReference>
<name>A0A7V5HXQ1_UNCAE</name>
<dbReference type="EMBL" id="DRTT01000002">
    <property type="protein sequence ID" value="HHF97865.1"/>
    <property type="molecule type" value="Genomic_DNA"/>
</dbReference>
<accession>A0A7V5HXQ1</accession>
<dbReference type="InterPro" id="IPR004435">
    <property type="entry name" value="MobB_dom"/>
</dbReference>
<dbReference type="SUPFAM" id="SSF52540">
    <property type="entry name" value="P-loop containing nucleoside triphosphate hydrolases"/>
    <property type="match status" value="1"/>
</dbReference>
<dbReference type="GO" id="GO:0006777">
    <property type="term" value="P:Mo-molybdopterin cofactor biosynthetic process"/>
    <property type="evidence" value="ECO:0007669"/>
    <property type="project" value="InterPro"/>
</dbReference>
<evidence type="ECO:0000259" key="1">
    <source>
        <dbReference type="Pfam" id="PF03205"/>
    </source>
</evidence>
<proteinExistence type="predicted"/>
<dbReference type="InterPro" id="IPR027417">
    <property type="entry name" value="P-loop_NTPase"/>
</dbReference>